<dbReference type="AlphaFoldDB" id="A0AAD1U093"/>
<proteinExistence type="predicted"/>
<dbReference type="Proteomes" id="UP001295684">
    <property type="component" value="Unassembled WGS sequence"/>
</dbReference>
<accession>A0AAD1U093</accession>
<organism evidence="1 2">
    <name type="scientific">Euplotes crassus</name>
    <dbReference type="NCBI Taxonomy" id="5936"/>
    <lineage>
        <taxon>Eukaryota</taxon>
        <taxon>Sar</taxon>
        <taxon>Alveolata</taxon>
        <taxon>Ciliophora</taxon>
        <taxon>Intramacronucleata</taxon>
        <taxon>Spirotrichea</taxon>
        <taxon>Hypotrichia</taxon>
        <taxon>Euplotida</taxon>
        <taxon>Euplotidae</taxon>
        <taxon>Moneuplotes</taxon>
    </lineage>
</organism>
<keyword evidence="2" id="KW-1185">Reference proteome</keyword>
<gene>
    <name evidence="1" type="ORF">ECRASSUSDP1_LOCUS739</name>
</gene>
<evidence type="ECO:0000313" key="1">
    <source>
        <dbReference type="EMBL" id="CAI2359448.1"/>
    </source>
</evidence>
<protein>
    <submittedName>
        <fullName evidence="1">Uncharacterized protein</fullName>
    </submittedName>
</protein>
<evidence type="ECO:0000313" key="2">
    <source>
        <dbReference type="Proteomes" id="UP001295684"/>
    </source>
</evidence>
<reference evidence="1" key="1">
    <citation type="submission" date="2023-07" db="EMBL/GenBank/DDBJ databases">
        <authorList>
            <consortium name="AG Swart"/>
            <person name="Singh M."/>
            <person name="Singh A."/>
            <person name="Seah K."/>
            <person name="Emmerich C."/>
        </authorList>
    </citation>
    <scope>NUCLEOTIDE SEQUENCE</scope>
    <source>
        <strain evidence="1">DP1</strain>
    </source>
</reference>
<name>A0AAD1U093_EUPCR</name>
<comment type="caution">
    <text evidence="1">The sequence shown here is derived from an EMBL/GenBank/DDBJ whole genome shotgun (WGS) entry which is preliminary data.</text>
</comment>
<sequence length="46" mass="5507">MEHTTSFLCRESLRYALQQAYSCIDSYIKKLTKKFYCIRIETYSSS</sequence>
<dbReference type="EMBL" id="CAMPGE010000694">
    <property type="protein sequence ID" value="CAI2359448.1"/>
    <property type="molecule type" value="Genomic_DNA"/>
</dbReference>